<evidence type="ECO:0000256" key="1">
    <source>
        <dbReference type="SAM" id="SignalP"/>
    </source>
</evidence>
<feature type="chain" id="PRO_5007573273" description="AB hydrolase-1 domain-containing protein" evidence="1">
    <location>
        <begin position="22"/>
        <end position="267"/>
    </location>
</feature>
<sequence length="267" mass="28186">MRNWLLTILSVTFSFSVTVEAAPTPKAPGDKTVVLVHGAFADGTGTWDKVIPMLQAAGLKVIAVQNPLTTLAGDVAATQRALARAEGPVILVGHSWGGAVITEAGNDPKVAALVYVAAFAPNDGQSILDITKPYPAAPGFGELVFDDEGFATLTTTGMTNFFAQDLPIPQSSLMYATQAPTAGALFSEKITTAAWKNKPTWYVVAENDYMIQPDLQRALATQMKAHTSSYPSGHVISQSKPQETADAIISAANSVVMPPPPELHLLQ</sequence>
<dbReference type="OrthoDB" id="8680283at2"/>
<dbReference type="InterPro" id="IPR029058">
    <property type="entry name" value="AB_hydrolase_fold"/>
</dbReference>
<dbReference type="Gene3D" id="3.40.50.1820">
    <property type="entry name" value="alpha/beta hydrolase"/>
    <property type="match status" value="1"/>
</dbReference>
<organism evidence="3 4">
    <name type="scientific">Bdellovibrio bacteriovorus</name>
    <dbReference type="NCBI Taxonomy" id="959"/>
    <lineage>
        <taxon>Bacteria</taxon>
        <taxon>Pseudomonadati</taxon>
        <taxon>Bdellovibrionota</taxon>
        <taxon>Bdellovibrionia</taxon>
        <taxon>Bdellovibrionales</taxon>
        <taxon>Pseudobdellovibrionaceae</taxon>
        <taxon>Bdellovibrio</taxon>
    </lineage>
</organism>
<keyword evidence="4" id="KW-1185">Reference proteome</keyword>
<name>A0A150WRX1_BDEBC</name>
<accession>A0A150WRX1</accession>
<feature type="signal peptide" evidence="1">
    <location>
        <begin position="1"/>
        <end position="21"/>
    </location>
</feature>
<dbReference type="Proteomes" id="UP000075320">
    <property type="component" value="Unassembled WGS sequence"/>
</dbReference>
<evidence type="ECO:0000313" key="3">
    <source>
        <dbReference type="EMBL" id="KYG67263.1"/>
    </source>
</evidence>
<protein>
    <recommendedName>
        <fullName evidence="2">AB hydrolase-1 domain-containing protein</fullName>
    </recommendedName>
</protein>
<dbReference type="Pfam" id="PF12697">
    <property type="entry name" value="Abhydrolase_6"/>
    <property type="match status" value="1"/>
</dbReference>
<gene>
    <name evidence="3" type="ORF">AZI86_09675</name>
</gene>
<comment type="caution">
    <text evidence="3">The sequence shown here is derived from an EMBL/GenBank/DDBJ whole genome shotgun (WGS) entry which is preliminary data.</text>
</comment>
<evidence type="ECO:0000313" key="4">
    <source>
        <dbReference type="Proteomes" id="UP000075320"/>
    </source>
</evidence>
<dbReference type="SUPFAM" id="SSF53474">
    <property type="entry name" value="alpha/beta-Hydrolases"/>
    <property type="match status" value="1"/>
</dbReference>
<dbReference type="InterPro" id="IPR000073">
    <property type="entry name" value="AB_hydrolase_1"/>
</dbReference>
<keyword evidence="1" id="KW-0732">Signal</keyword>
<evidence type="ECO:0000259" key="2">
    <source>
        <dbReference type="Pfam" id="PF12697"/>
    </source>
</evidence>
<feature type="domain" description="AB hydrolase-1" evidence="2">
    <location>
        <begin position="33"/>
        <end position="247"/>
    </location>
</feature>
<dbReference type="PANTHER" id="PTHR37017:SF11">
    <property type="entry name" value="ESTERASE_LIPASE_THIOESTERASE DOMAIN-CONTAINING PROTEIN"/>
    <property type="match status" value="1"/>
</dbReference>
<proteinExistence type="predicted"/>
<dbReference type="RefSeq" id="WP_061834838.1">
    <property type="nucleotide sequence ID" value="NZ_LUKE01000001.1"/>
</dbReference>
<dbReference type="PANTHER" id="PTHR37017">
    <property type="entry name" value="AB HYDROLASE-1 DOMAIN-CONTAINING PROTEIN-RELATED"/>
    <property type="match status" value="1"/>
</dbReference>
<dbReference type="InterPro" id="IPR052897">
    <property type="entry name" value="Sec-Metab_Biosynth_Hydrolase"/>
</dbReference>
<dbReference type="EMBL" id="LUKE01000001">
    <property type="protein sequence ID" value="KYG67263.1"/>
    <property type="molecule type" value="Genomic_DNA"/>
</dbReference>
<dbReference type="AlphaFoldDB" id="A0A150WRX1"/>
<reference evidence="3 4" key="1">
    <citation type="submission" date="2016-03" db="EMBL/GenBank/DDBJ databases">
        <authorList>
            <person name="Ploux O."/>
        </authorList>
    </citation>
    <scope>NUCLEOTIDE SEQUENCE [LARGE SCALE GENOMIC DNA]</scope>
    <source>
        <strain evidence="3 4">R0</strain>
    </source>
</reference>